<dbReference type="Proteomes" id="UP000825369">
    <property type="component" value="Chromosome"/>
</dbReference>
<keyword evidence="1" id="KW-0175">Coiled coil</keyword>
<evidence type="ECO:0008006" key="5">
    <source>
        <dbReference type="Google" id="ProtNLM"/>
    </source>
</evidence>
<proteinExistence type="predicted"/>
<feature type="coiled-coil region" evidence="1">
    <location>
        <begin position="43"/>
        <end position="77"/>
    </location>
</feature>
<dbReference type="EMBL" id="CP066882">
    <property type="protein sequence ID" value="QYC31434.1"/>
    <property type="molecule type" value="Genomic_DNA"/>
</dbReference>
<feature type="coiled-coil region" evidence="1">
    <location>
        <begin position="199"/>
        <end position="226"/>
    </location>
</feature>
<gene>
    <name evidence="3" type="ORF">HGD80_01555</name>
</gene>
<evidence type="ECO:0000313" key="4">
    <source>
        <dbReference type="Proteomes" id="UP000825369"/>
    </source>
</evidence>
<reference evidence="3 4" key="1">
    <citation type="journal article" date="2021" name="Mol. Plant">
        <title>Genomic insights into the fast growth of paulownias and the formation of Paulownia witches' broom.</title>
        <authorList>
            <person name="Cao Y."/>
            <person name="Sun G."/>
            <person name="Zhai X."/>
            <person name="Xu P."/>
            <person name="Ma L."/>
            <person name="Deng M."/>
            <person name="Zhao Z."/>
            <person name="Yang H."/>
            <person name="Dong Y."/>
            <person name="Shang Z."/>
            <person name="Lv Y."/>
            <person name="Yan L."/>
            <person name="Liu H."/>
            <person name="Cao X."/>
            <person name="Li B."/>
            <person name="Wang Z."/>
            <person name="Zhao X."/>
            <person name="Yu H."/>
            <person name="Wang F."/>
            <person name="Ma W."/>
            <person name="Huang J."/>
            <person name="Fan G."/>
        </authorList>
    </citation>
    <scope>NUCLEOTIDE SEQUENCE [LARGE SCALE GENOMIC DNA]</scope>
    <source>
        <strain evidence="3 4">Zhengzhou</strain>
    </source>
</reference>
<evidence type="ECO:0000256" key="2">
    <source>
        <dbReference type="SAM" id="Phobius"/>
    </source>
</evidence>
<sequence>MKKYNLFDNFICLLMGSIIGIFLYINFFIKNNKENAKQLQPELLNKQTQINIINQELVNLSNQQTSLQQELSDLTQTYDEWQTICEIKANQDINEDRIKNEAIYYSPVPFAVKITPTVKLDKNNQQIPIGAPRTIKSQPIEINGATFYYIKPYFASNKICFIDKNSSDFSNYIDKLVGGNRWRFKFNQSVNTTPPPNKLNNYQFVLQQKTNNLNEITQKLSNKQQELNKY</sequence>
<dbReference type="RefSeq" id="WP_219475661.1">
    <property type="nucleotide sequence ID" value="NZ_CP066882.1"/>
</dbReference>
<keyword evidence="2" id="KW-0472">Membrane</keyword>
<evidence type="ECO:0000313" key="3">
    <source>
        <dbReference type="EMBL" id="QYC31434.1"/>
    </source>
</evidence>
<evidence type="ECO:0000256" key="1">
    <source>
        <dbReference type="SAM" id="Coils"/>
    </source>
</evidence>
<accession>A0ABX8TQ46</accession>
<organism evidence="3 4">
    <name type="scientific">Paulownia witches'-broom phytoplasma</name>
    <dbReference type="NCBI Taxonomy" id="39647"/>
    <lineage>
        <taxon>Bacteria</taxon>
        <taxon>Bacillati</taxon>
        <taxon>Mycoplasmatota</taxon>
        <taxon>Mollicutes</taxon>
        <taxon>Acholeplasmatales</taxon>
        <taxon>Acholeplasmataceae</taxon>
        <taxon>Candidatus Phytoplasma</taxon>
        <taxon>16SrI (Aster yellows group)</taxon>
    </lineage>
</organism>
<feature type="transmembrane region" description="Helical" evidence="2">
    <location>
        <begin position="6"/>
        <end position="29"/>
    </location>
</feature>
<protein>
    <recommendedName>
        <fullName evidence="5">Effector</fullName>
    </recommendedName>
</protein>
<keyword evidence="2" id="KW-0812">Transmembrane</keyword>
<keyword evidence="2" id="KW-1133">Transmembrane helix</keyword>
<keyword evidence="4" id="KW-1185">Reference proteome</keyword>
<name>A0ABX8TQ46_9MOLU</name>